<keyword evidence="7" id="KW-0812">Transmembrane</keyword>
<dbReference type="InterPro" id="IPR011006">
    <property type="entry name" value="CheY-like_superfamily"/>
</dbReference>
<dbReference type="AlphaFoldDB" id="A0A438AEF0"/>
<dbReference type="PRINTS" id="PR00344">
    <property type="entry name" value="BCTRLSENSOR"/>
</dbReference>
<dbReference type="InterPro" id="IPR005467">
    <property type="entry name" value="His_kinase_dom"/>
</dbReference>
<dbReference type="InterPro" id="IPR036097">
    <property type="entry name" value="HisK_dim/P_sf"/>
</dbReference>
<dbReference type="InterPro" id="IPR003661">
    <property type="entry name" value="HisK_dim/P_dom"/>
</dbReference>
<feature type="transmembrane region" description="Helical" evidence="7">
    <location>
        <begin position="455"/>
        <end position="474"/>
    </location>
</feature>
<organism evidence="10 11">
    <name type="scientific">Mesobaculum littorinae</name>
    <dbReference type="NCBI Taxonomy" id="2486419"/>
    <lineage>
        <taxon>Bacteria</taxon>
        <taxon>Pseudomonadati</taxon>
        <taxon>Pseudomonadota</taxon>
        <taxon>Alphaproteobacteria</taxon>
        <taxon>Rhodobacterales</taxon>
        <taxon>Roseobacteraceae</taxon>
        <taxon>Mesobaculum</taxon>
    </lineage>
</organism>
<keyword evidence="7" id="KW-1133">Transmembrane helix</keyword>
<dbReference type="EC" id="2.7.13.3" evidence="2"/>
<feature type="transmembrane region" description="Helical" evidence="7">
    <location>
        <begin position="564"/>
        <end position="586"/>
    </location>
</feature>
<dbReference type="Gene3D" id="1.10.287.130">
    <property type="match status" value="1"/>
</dbReference>
<dbReference type="OrthoDB" id="9801651at2"/>
<dbReference type="Pfam" id="PF00512">
    <property type="entry name" value="HisKA"/>
    <property type="match status" value="1"/>
</dbReference>
<dbReference type="SUPFAM" id="SSF52172">
    <property type="entry name" value="CheY-like"/>
    <property type="match status" value="1"/>
</dbReference>
<dbReference type="CDD" id="cd00082">
    <property type="entry name" value="HisKA"/>
    <property type="match status" value="1"/>
</dbReference>
<reference evidence="10 11" key="1">
    <citation type="submission" date="2018-11" db="EMBL/GenBank/DDBJ databases">
        <title>Mesobaculum littorinae gen. nov., sp. nov., isolated from Littorina scabra that represents a novel genus of the order Rhodobacteraceae.</title>
        <authorList>
            <person name="Li F."/>
        </authorList>
    </citation>
    <scope>NUCLEOTIDE SEQUENCE [LARGE SCALE GENOMIC DNA]</scope>
    <source>
        <strain evidence="10 11">M0103</strain>
    </source>
</reference>
<evidence type="ECO:0000256" key="6">
    <source>
        <dbReference type="PROSITE-ProRule" id="PRU00169"/>
    </source>
</evidence>
<comment type="caution">
    <text evidence="10">The sequence shown here is derived from an EMBL/GenBank/DDBJ whole genome shotgun (WGS) entry which is preliminary data.</text>
</comment>
<feature type="transmembrane region" description="Helical" evidence="7">
    <location>
        <begin position="116"/>
        <end position="141"/>
    </location>
</feature>
<evidence type="ECO:0000259" key="9">
    <source>
        <dbReference type="PROSITE" id="PS50110"/>
    </source>
</evidence>
<evidence type="ECO:0000256" key="3">
    <source>
        <dbReference type="ARBA" id="ARBA00022553"/>
    </source>
</evidence>
<dbReference type="Pfam" id="PF02518">
    <property type="entry name" value="HATPase_c"/>
    <property type="match status" value="1"/>
</dbReference>
<feature type="transmembrane region" description="Helical" evidence="7">
    <location>
        <begin position="147"/>
        <end position="168"/>
    </location>
</feature>
<dbReference type="PROSITE" id="PS50110">
    <property type="entry name" value="RESPONSE_REGULATORY"/>
    <property type="match status" value="1"/>
</dbReference>
<keyword evidence="3 6" id="KW-0597">Phosphoprotein</keyword>
<dbReference type="Gene3D" id="3.30.565.10">
    <property type="entry name" value="Histidine kinase-like ATPase, C-terminal domain"/>
    <property type="match status" value="1"/>
</dbReference>
<evidence type="ECO:0000313" key="10">
    <source>
        <dbReference type="EMBL" id="RVV97042.1"/>
    </source>
</evidence>
<dbReference type="InterPro" id="IPR036890">
    <property type="entry name" value="HATPase_C_sf"/>
</dbReference>
<dbReference type="Pfam" id="PF00072">
    <property type="entry name" value="Response_reg"/>
    <property type="match status" value="1"/>
</dbReference>
<evidence type="ECO:0000256" key="2">
    <source>
        <dbReference type="ARBA" id="ARBA00012438"/>
    </source>
</evidence>
<dbReference type="PROSITE" id="PS50109">
    <property type="entry name" value="HIS_KIN"/>
    <property type="match status" value="1"/>
</dbReference>
<comment type="catalytic activity">
    <reaction evidence="1">
        <text>ATP + protein L-histidine = ADP + protein N-phospho-L-histidine.</text>
        <dbReference type="EC" id="2.7.13.3"/>
    </reaction>
</comment>
<protein>
    <recommendedName>
        <fullName evidence="2">histidine kinase</fullName>
        <ecNumber evidence="2">2.7.13.3</ecNumber>
    </recommendedName>
</protein>
<evidence type="ECO:0000259" key="8">
    <source>
        <dbReference type="PROSITE" id="PS50109"/>
    </source>
</evidence>
<proteinExistence type="predicted"/>
<feature type="transmembrane region" description="Helical" evidence="7">
    <location>
        <begin position="256"/>
        <end position="289"/>
    </location>
</feature>
<gene>
    <name evidence="10" type="ORF">EKE94_15370</name>
</gene>
<dbReference type="CDD" id="cd00156">
    <property type="entry name" value="REC"/>
    <property type="match status" value="1"/>
</dbReference>
<feature type="transmembrane region" description="Helical" evidence="7">
    <location>
        <begin position="42"/>
        <end position="67"/>
    </location>
</feature>
<dbReference type="InterPro" id="IPR003594">
    <property type="entry name" value="HATPase_dom"/>
</dbReference>
<dbReference type="EMBL" id="RQXX01000006">
    <property type="protein sequence ID" value="RVV97042.1"/>
    <property type="molecule type" value="Genomic_DNA"/>
</dbReference>
<feature type="modified residue" description="4-aspartylphosphate" evidence="6">
    <location>
        <position position="961"/>
    </location>
</feature>
<dbReference type="PANTHER" id="PTHR43047:SF72">
    <property type="entry name" value="OSMOSENSING HISTIDINE PROTEIN KINASE SLN1"/>
    <property type="match status" value="1"/>
</dbReference>
<dbReference type="SUPFAM" id="SSF55874">
    <property type="entry name" value="ATPase domain of HSP90 chaperone/DNA topoisomerase II/histidine kinase"/>
    <property type="match status" value="1"/>
</dbReference>
<evidence type="ECO:0000256" key="4">
    <source>
        <dbReference type="ARBA" id="ARBA00022679"/>
    </source>
</evidence>
<evidence type="ECO:0000313" key="11">
    <source>
        <dbReference type="Proteomes" id="UP000285908"/>
    </source>
</evidence>
<dbReference type="Proteomes" id="UP000285908">
    <property type="component" value="Unassembled WGS sequence"/>
</dbReference>
<dbReference type="SMART" id="SM00448">
    <property type="entry name" value="REC"/>
    <property type="match status" value="1"/>
</dbReference>
<dbReference type="RefSeq" id="WP_127907518.1">
    <property type="nucleotide sequence ID" value="NZ_RQXX01000006.1"/>
</dbReference>
<name>A0A438AEF0_9RHOB</name>
<feature type="transmembrane region" description="Helical" evidence="7">
    <location>
        <begin position="217"/>
        <end position="235"/>
    </location>
</feature>
<dbReference type="PANTHER" id="PTHR43047">
    <property type="entry name" value="TWO-COMPONENT HISTIDINE PROTEIN KINASE"/>
    <property type="match status" value="1"/>
</dbReference>
<feature type="transmembrane region" description="Helical" evidence="7">
    <location>
        <begin position="180"/>
        <end position="197"/>
    </location>
</feature>
<dbReference type="Gene3D" id="1.10.4160.10">
    <property type="entry name" value="Hydantoin permease"/>
    <property type="match status" value="1"/>
</dbReference>
<feature type="transmembrane region" description="Helical" evidence="7">
    <location>
        <begin position="592"/>
        <end position="617"/>
    </location>
</feature>
<dbReference type="Gene3D" id="3.40.50.2300">
    <property type="match status" value="1"/>
</dbReference>
<keyword evidence="4" id="KW-0808">Transferase</keyword>
<feature type="transmembrane region" description="Helical" evidence="7">
    <location>
        <begin position="73"/>
        <end position="95"/>
    </location>
</feature>
<evidence type="ECO:0000256" key="5">
    <source>
        <dbReference type="ARBA" id="ARBA00022777"/>
    </source>
</evidence>
<dbReference type="GO" id="GO:0000155">
    <property type="term" value="F:phosphorelay sensor kinase activity"/>
    <property type="evidence" value="ECO:0007669"/>
    <property type="project" value="InterPro"/>
</dbReference>
<feature type="transmembrane region" description="Helical" evidence="7">
    <location>
        <begin position="425"/>
        <end position="443"/>
    </location>
</feature>
<keyword evidence="11" id="KW-1185">Reference proteome</keyword>
<feature type="transmembrane region" description="Helical" evidence="7">
    <location>
        <begin position="358"/>
        <end position="380"/>
    </location>
</feature>
<dbReference type="SMART" id="SM00388">
    <property type="entry name" value="HisKA"/>
    <property type="match status" value="1"/>
</dbReference>
<keyword evidence="7" id="KW-0472">Membrane</keyword>
<evidence type="ECO:0000256" key="7">
    <source>
        <dbReference type="SAM" id="Phobius"/>
    </source>
</evidence>
<sequence length="1141" mass="121463">MNALLQATPAKREYNRLVADETMEDFALRFTAHRARRWSAAWVANAALGSISFLALEAIGAALTLSFGVETAVTAILAVCAILFLTGLPIAYYAARYGVDIDLLTRGAGFGYLGSTLTSLIYATFTFIFFALEAAILSLALQFCFGVPLWAGYIASAVVVIPLVAHGFARISKLQAWTQAPWIALNLVPFVLMAVLGPVETGWTEFRGFDGNRSLTILSFGAASAVAFSMVAQIGEQVDFLRFLPRPETRRARLGWWAAVLAAGPGWAVLGALKMLAGSFLTVLALAAGTGVGDLTDPAHLYFVAFEATVGHPGLALALTGIFVVLCQLKINVTNAYAGSIAWSNFFSRLTHAHPGRVVWLVFNVAIAFLLMQFGVFGAIEATLSLYSNVALAWIGALVADLVINKSLGLSPPGIEFRRAHLYDLNPVGLGAMGGAVVAGLTANSGVLGQTAQALAPFVSLGAAMLLAPLIAWATGGRFYIARPPEPFAAGTHICDTCGYGFEAPDMARCPFIDGQICSLCCSLEGGCGDRCKPHGRATTTIRRLVEMAAPAALARFLTSRGGIFAATFGGLVAVAALVLTSLYRMRGAETYGAILATIFCVVVVVTGVVTWMVILIGESRKNALAEADRQTSRLLQEIRAHKRTDAALQEAKDKAESANLAKTRYLAGLSHEIRTPLNAIFGFSQIIEADPGIPARRREAVSTIRRSSEHLAGLIEGLLDISKIEVGQIEIARDRINLPGFLNQVGALFREQARAKGLRLTITTSGTLPVWVMSDEKRLRQIFINLMTNAVRYTARGAVSLAFSYRNEVATITITDTGQGIAPEQMERIWRPFERAGNTHPGGSGLGLTITKLLVDILGGEIVAESTPGQGSTFRVRLMLPSVPDHAARPGRQADLEGDVRATGYAGRRRTLMIVDDDPHHLSLFDSFFRPLGFNVVSAADATVARALLDDLAPDLFVLDIDMPGEDGWSLARYLRLHGHGTTPILVCTGHAREATGTLGDVSVHDAFLVKPYTLTDMLETIAALLRVDLLYEGEPTPDAVPRAGTGALTCPAPGAPAAAAIPPGPVATGAPPFTPAELESLLSSARIGHARGLSQQLDRIETGLAGAGPVPSEVAELRGLLNAYDLPAIEEALVRWMHA</sequence>
<feature type="domain" description="Histidine kinase" evidence="8">
    <location>
        <begin position="669"/>
        <end position="883"/>
    </location>
</feature>
<dbReference type="GO" id="GO:0009927">
    <property type="term" value="F:histidine phosphotransfer kinase activity"/>
    <property type="evidence" value="ECO:0007669"/>
    <property type="project" value="TreeGrafter"/>
</dbReference>
<feature type="domain" description="Response regulatory" evidence="9">
    <location>
        <begin position="912"/>
        <end position="1027"/>
    </location>
</feature>
<dbReference type="SMART" id="SM00387">
    <property type="entry name" value="HATPase_c"/>
    <property type="match status" value="1"/>
</dbReference>
<dbReference type="GO" id="GO:0005886">
    <property type="term" value="C:plasma membrane"/>
    <property type="evidence" value="ECO:0007669"/>
    <property type="project" value="TreeGrafter"/>
</dbReference>
<feature type="transmembrane region" description="Helical" evidence="7">
    <location>
        <begin position="301"/>
        <end position="326"/>
    </location>
</feature>
<dbReference type="InterPro" id="IPR001789">
    <property type="entry name" value="Sig_transdc_resp-reg_receiver"/>
</dbReference>
<dbReference type="InterPro" id="IPR004358">
    <property type="entry name" value="Sig_transdc_His_kin-like_C"/>
</dbReference>
<accession>A0A438AEF0</accession>
<evidence type="ECO:0000256" key="1">
    <source>
        <dbReference type="ARBA" id="ARBA00000085"/>
    </source>
</evidence>
<dbReference type="SUPFAM" id="SSF47384">
    <property type="entry name" value="Homodimeric domain of signal transducing histidine kinase"/>
    <property type="match status" value="1"/>
</dbReference>
<keyword evidence="5" id="KW-0418">Kinase</keyword>